<feature type="signal peptide" evidence="1">
    <location>
        <begin position="1"/>
        <end position="23"/>
    </location>
</feature>
<name>A0A139SLX5_9BACT</name>
<evidence type="ECO:0000313" key="2">
    <source>
        <dbReference type="EMBL" id="KXU35547.1"/>
    </source>
</evidence>
<organism evidence="2 3">
    <name type="scientific">Cephaloticoccus primus</name>
    <dbReference type="NCBI Taxonomy" id="1548207"/>
    <lineage>
        <taxon>Bacteria</taxon>
        <taxon>Pseudomonadati</taxon>
        <taxon>Verrucomicrobiota</taxon>
        <taxon>Opitutia</taxon>
        <taxon>Opitutales</taxon>
        <taxon>Opitutaceae</taxon>
        <taxon>Cephaloticoccus</taxon>
    </lineage>
</organism>
<dbReference type="Proteomes" id="UP000070058">
    <property type="component" value="Unassembled WGS sequence"/>
</dbReference>
<dbReference type="OrthoDB" id="198301at2"/>
<gene>
    <name evidence="2" type="ORF">AXK11_06030</name>
</gene>
<dbReference type="Pfam" id="PF07027">
    <property type="entry name" value="DUF1318"/>
    <property type="match status" value="1"/>
</dbReference>
<dbReference type="AlphaFoldDB" id="A0A139SLX5"/>
<comment type="caution">
    <text evidence="2">The sequence shown here is derived from an EMBL/GenBank/DDBJ whole genome shotgun (WGS) entry which is preliminary data.</text>
</comment>
<evidence type="ECO:0000313" key="3">
    <source>
        <dbReference type="Proteomes" id="UP000070058"/>
    </source>
</evidence>
<accession>A0A139SLX5</accession>
<keyword evidence="1" id="KW-0732">Signal</keyword>
<feature type="chain" id="PRO_5007489590" description="DUF1318 domain-containing protein" evidence="1">
    <location>
        <begin position="24"/>
        <end position="127"/>
    </location>
</feature>
<protein>
    <recommendedName>
        <fullName evidence="4">DUF1318 domain-containing protein</fullName>
    </recommendedName>
</protein>
<evidence type="ECO:0008006" key="4">
    <source>
        <dbReference type="Google" id="ProtNLM"/>
    </source>
</evidence>
<reference evidence="3" key="1">
    <citation type="submission" date="2016-02" db="EMBL/GenBank/DDBJ databases">
        <authorList>
            <person name="Sanders J.G."/>
            <person name="Lin J.Y."/>
            <person name="Wertz J.T."/>
            <person name="Russell J.A."/>
            <person name="Moreau C.S."/>
            <person name="Powell S."/>
        </authorList>
    </citation>
    <scope>NUCLEOTIDE SEQUENCE [LARGE SCALE GENOMIC DNA]</scope>
    <source>
        <strain evidence="3">CAG34</strain>
    </source>
</reference>
<dbReference type="STRING" id="1548207.AXK11_06030"/>
<evidence type="ECO:0000256" key="1">
    <source>
        <dbReference type="SAM" id="SignalP"/>
    </source>
</evidence>
<sequence length="127" mass="13878">MKTFFQMLLLALFLGVPALVTHAADDLSAVRARMEERLPTIDDLKAKGAVGENNQGYLEVRDAAAGGSNARNIVSAENRDRGTVYSAIAEKNKTTSEQVGRARARRIAANSAAGVWLQRENGEWYKK</sequence>
<proteinExistence type="predicted"/>
<keyword evidence="3" id="KW-1185">Reference proteome</keyword>
<dbReference type="EMBL" id="LSZQ01000046">
    <property type="protein sequence ID" value="KXU35547.1"/>
    <property type="molecule type" value="Genomic_DNA"/>
</dbReference>
<dbReference type="RefSeq" id="WP_068630255.1">
    <property type="nucleotide sequence ID" value="NZ_LSZQ01000046.1"/>
</dbReference>
<dbReference type="InterPro" id="IPR008309">
    <property type="entry name" value="YdbL"/>
</dbReference>